<dbReference type="Proteomes" id="UP000019804">
    <property type="component" value="Unassembled WGS sequence"/>
</dbReference>
<name>A0A017S210_ASPRC</name>
<reference evidence="3" key="1">
    <citation type="journal article" date="2014" name="Nat. Commun.">
        <title>Genomic adaptations of the halophilic Dead Sea filamentous fungus Eurotium rubrum.</title>
        <authorList>
            <person name="Kis-Papo T."/>
            <person name="Weig A.R."/>
            <person name="Riley R."/>
            <person name="Persoh D."/>
            <person name="Salamov A."/>
            <person name="Sun H."/>
            <person name="Lipzen A."/>
            <person name="Wasser S.P."/>
            <person name="Rambold G."/>
            <person name="Grigoriev I.V."/>
            <person name="Nevo E."/>
        </authorList>
    </citation>
    <scope>NUCLEOTIDE SEQUENCE [LARGE SCALE GENOMIC DNA]</scope>
    <source>
        <strain evidence="3">CBS 135680</strain>
    </source>
</reference>
<evidence type="ECO:0000313" key="2">
    <source>
        <dbReference type="EMBL" id="EYE91053.1"/>
    </source>
</evidence>
<dbReference type="GeneID" id="63702119"/>
<gene>
    <name evidence="2" type="ORF">EURHEDRAFT_526554</name>
</gene>
<dbReference type="EMBL" id="KK088449">
    <property type="protein sequence ID" value="EYE91053.1"/>
    <property type="molecule type" value="Genomic_DNA"/>
</dbReference>
<evidence type="ECO:0000256" key="1">
    <source>
        <dbReference type="SAM" id="MobiDB-lite"/>
    </source>
</evidence>
<feature type="region of interest" description="Disordered" evidence="1">
    <location>
        <begin position="79"/>
        <end position="104"/>
    </location>
</feature>
<protein>
    <submittedName>
        <fullName evidence="2">Uncharacterized protein</fullName>
    </submittedName>
</protein>
<proteinExistence type="predicted"/>
<keyword evidence="3" id="KW-1185">Reference proteome</keyword>
<dbReference type="HOGENOM" id="CLU_1992166_0_0_1"/>
<dbReference type="RefSeq" id="XP_040634743.1">
    <property type="nucleotide sequence ID" value="XM_040786995.1"/>
</dbReference>
<dbReference type="AlphaFoldDB" id="A0A017S210"/>
<evidence type="ECO:0000313" key="3">
    <source>
        <dbReference type="Proteomes" id="UP000019804"/>
    </source>
</evidence>
<organism evidence="2 3">
    <name type="scientific">Aspergillus ruber (strain CBS 135680)</name>
    <dbReference type="NCBI Taxonomy" id="1388766"/>
    <lineage>
        <taxon>Eukaryota</taxon>
        <taxon>Fungi</taxon>
        <taxon>Dikarya</taxon>
        <taxon>Ascomycota</taxon>
        <taxon>Pezizomycotina</taxon>
        <taxon>Eurotiomycetes</taxon>
        <taxon>Eurotiomycetidae</taxon>
        <taxon>Eurotiales</taxon>
        <taxon>Aspergillaceae</taxon>
        <taxon>Aspergillus</taxon>
        <taxon>Aspergillus subgen. Aspergillus</taxon>
    </lineage>
</organism>
<accession>A0A017S210</accession>
<sequence>MDTANSDINGTNFAAIDGKLPAPAGIYRHEPKTIMSYTSEKPEKFTEHTRLEIKTRSNDQCLACYSSPVDAVPVISKHDPSVSVPRVGSDEDSGADGYTGEHRQWIMLGPEYTTADTTERYSPGD</sequence>